<sequence>MGKKSKRRSAGKRGSQKKSNDDAPCTEVETQTDNVFSIGDQSENSHTYYENELTKKVDDDSKLSLDDTSKEYSSIIDEYDDILKEFMLWSLSDEADLTPKKFAKMAPRMAKELIAGEATMNDILQKRDQTLFDIDSQINKIQYGKAIFFLMTGMKFDNREMANDFQYNLQESLYQNQVRFNQSPSHVIYFDSFQEVVSKWAKKSRVYLNDSIFFGKSKEEFDKQFQDMVQHEVLQLFHPVNEAIIRKYYMHPTARQVFDKEGVFYAQHLLVGILALFEEMHSCWKCKKLRLDCEENETKALICSGCKVAVYCSRECQLKDWKEGNHKNCCGNIGLVWSAFERRKKHVGRAIKKERILDTPITVNGIEKECFLRPCGPLDYFNCTNSSEGIENVNLTSMDVYYKNFATLACGGKHLLFGDETISSQLEEKIQKGYENVLSEFDPNSVTDDDVIALHVMAEMLQYSKESDLAHYNAVRQKCNLSVDRFITLYVCYEHFELGKKIFKLNKNKFIVERNLRIDLKADQALGVEK</sequence>
<proteinExistence type="predicted"/>
<dbReference type="PROSITE" id="PS50865">
    <property type="entry name" value="ZF_MYND_2"/>
    <property type="match status" value="1"/>
</dbReference>
<feature type="compositionally biased region" description="Basic residues" evidence="5">
    <location>
        <begin position="1"/>
        <end position="16"/>
    </location>
</feature>
<evidence type="ECO:0000256" key="2">
    <source>
        <dbReference type="ARBA" id="ARBA00022771"/>
    </source>
</evidence>
<evidence type="ECO:0000256" key="1">
    <source>
        <dbReference type="ARBA" id="ARBA00022723"/>
    </source>
</evidence>
<evidence type="ECO:0000259" key="6">
    <source>
        <dbReference type="PROSITE" id="PS50865"/>
    </source>
</evidence>
<keyword evidence="1" id="KW-0479">Metal-binding</keyword>
<dbReference type="AlphaFoldDB" id="A0AAD3CND3"/>
<gene>
    <name evidence="7" type="ORF">CTEN210_04310</name>
</gene>
<feature type="domain" description="MYND-type" evidence="6">
    <location>
        <begin position="283"/>
        <end position="330"/>
    </location>
</feature>
<dbReference type="GO" id="GO:0008270">
    <property type="term" value="F:zinc ion binding"/>
    <property type="evidence" value="ECO:0007669"/>
    <property type="project" value="UniProtKB-KW"/>
</dbReference>
<feature type="compositionally biased region" description="Polar residues" evidence="5">
    <location>
        <begin position="28"/>
        <end position="44"/>
    </location>
</feature>
<keyword evidence="3" id="KW-0862">Zinc</keyword>
<reference evidence="7 8" key="1">
    <citation type="journal article" date="2021" name="Sci. Rep.">
        <title>The genome of the diatom Chaetoceros tenuissimus carries an ancient integrated fragment of an extant virus.</title>
        <authorList>
            <person name="Hongo Y."/>
            <person name="Kimura K."/>
            <person name="Takaki Y."/>
            <person name="Yoshida Y."/>
            <person name="Baba S."/>
            <person name="Kobayashi G."/>
            <person name="Nagasaki K."/>
            <person name="Hano T."/>
            <person name="Tomaru Y."/>
        </authorList>
    </citation>
    <scope>NUCLEOTIDE SEQUENCE [LARGE SCALE GENOMIC DNA]</scope>
    <source>
        <strain evidence="7 8">NIES-3715</strain>
    </source>
</reference>
<dbReference type="InterPro" id="IPR002893">
    <property type="entry name" value="Znf_MYND"/>
</dbReference>
<keyword evidence="8" id="KW-1185">Reference proteome</keyword>
<evidence type="ECO:0000313" key="7">
    <source>
        <dbReference type="EMBL" id="GFH47834.1"/>
    </source>
</evidence>
<comment type="caution">
    <text evidence="7">The sequence shown here is derived from an EMBL/GenBank/DDBJ whole genome shotgun (WGS) entry which is preliminary data.</text>
</comment>
<keyword evidence="2 4" id="KW-0863">Zinc-finger</keyword>
<name>A0AAD3CND3_9STRA</name>
<evidence type="ECO:0000256" key="3">
    <source>
        <dbReference type="ARBA" id="ARBA00022833"/>
    </source>
</evidence>
<evidence type="ECO:0000313" key="8">
    <source>
        <dbReference type="Proteomes" id="UP001054902"/>
    </source>
</evidence>
<evidence type="ECO:0000256" key="4">
    <source>
        <dbReference type="PROSITE-ProRule" id="PRU00134"/>
    </source>
</evidence>
<dbReference type="Proteomes" id="UP001054902">
    <property type="component" value="Unassembled WGS sequence"/>
</dbReference>
<protein>
    <recommendedName>
        <fullName evidence="6">MYND-type domain-containing protein</fullName>
    </recommendedName>
</protein>
<dbReference type="Pfam" id="PF01753">
    <property type="entry name" value="zf-MYND"/>
    <property type="match status" value="1"/>
</dbReference>
<accession>A0AAD3CND3</accession>
<feature type="region of interest" description="Disordered" evidence="5">
    <location>
        <begin position="1"/>
        <end position="44"/>
    </location>
</feature>
<organism evidence="7 8">
    <name type="scientific">Chaetoceros tenuissimus</name>
    <dbReference type="NCBI Taxonomy" id="426638"/>
    <lineage>
        <taxon>Eukaryota</taxon>
        <taxon>Sar</taxon>
        <taxon>Stramenopiles</taxon>
        <taxon>Ochrophyta</taxon>
        <taxon>Bacillariophyta</taxon>
        <taxon>Coscinodiscophyceae</taxon>
        <taxon>Chaetocerotophycidae</taxon>
        <taxon>Chaetocerotales</taxon>
        <taxon>Chaetocerotaceae</taxon>
        <taxon>Chaetoceros</taxon>
    </lineage>
</organism>
<dbReference type="SUPFAM" id="SSF144232">
    <property type="entry name" value="HIT/MYND zinc finger-like"/>
    <property type="match status" value="1"/>
</dbReference>
<dbReference type="EMBL" id="BLLK01000023">
    <property type="protein sequence ID" value="GFH47834.1"/>
    <property type="molecule type" value="Genomic_DNA"/>
</dbReference>
<dbReference type="Gene3D" id="6.10.140.2220">
    <property type="match status" value="1"/>
</dbReference>
<evidence type="ECO:0000256" key="5">
    <source>
        <dbReference type="SAM" id="MobiDB-lite"/>
    </source>
</evidence>